<sequence length="52" mass="5896">MTTVRTFVAIVAAQHWPFLFQLDVNTVFLHGDLNEKVYMQPPPGLALDQPDL</sequence>
<name>A0A392VLB4_9FABA</name>
<protein>
    <recommendedName>
        <fullName evidence="1">Reverse transcriptase Ty1/copia-type domain-containing protein</fullName>
    </recommendedName>
</protein>
<dbReference type="AlphaFoldDB" id="A0A392VLB4"/>
<dbReference type="Proteomes" id="UP000265520">
    <property type="component" value="Unassembled WGS sequence"/>
</dbReference>
<proteinExistence type="predicted"/>
<feature type="non-terminal residue" evidence="2">
    <location>
        <position position="52"/>
    </location>
</feature>
<comment type="caution">
    <text evidence="2">The sequence shown here is derived from an EMBL/GenBank/DDBJ whole genome shotgun (WGS) entry which is preliminary data.</text>
</comment>
<dbReference type="Pfam" id="PF07727">
    <property type="entry name" value="RVT_2"/>
    <property type="match status" value="1"/>
</dbReference>
<organism evidence="2 3">
    <name type="scientific">Trifolium medium</name>
    <dbReference type="NCBI Taxonomy" id="97028"/>
    <lineage>
        <taxon>Eukaryota</taxon>
        <taxon>Viridiplantae</taxon>
        <taxon>Streptophyta</taxon>
        <taxon>Embryophyta</taxon>
        <taxon>Tracheophyta</taxon>
        <taxon>Spermatophyta</taxon>
        <taxon>Magnoliopsida</taxon>
        <taxon>eudicotyledons</taxon>
        <taxon>Gunneridae</taxon>
        <taxon>Pentapetalae</taxon>
        <taxon>rosids</taxon>
        <taxon>fabids</taxon>
        <taxon>Fabales</taxon>
        <taxon>Fabaceae</taxon>
        <taxon>Papilionoideae</taxon>
        <taxon>50 kb inversion clade</taxon>
        <taxon>NPAAA clade</taxon>
        <taxon>Hologalegina</taxon>
        <taxon>IRL clade</taxon>
        <taxon>Trifolieae</taxon>
        <taxon>Trifolium</taxon>
    </lineage>
</organism>
<evidence type="ECO:0000313" key="2">
    <source>
        <dbReference type="EMBL" id="MCI89174.1"/>
    </source>
</evidence>
<dbReference type="InterPro" id="IPR013103">
    <property type="entry name" value="RVT_2"/>
</dbReference>
<dbReference type="EMBL" id="LXQA011212829">
    <property type="protein sequence ID" value="MCI89174.1"/>
    <property type="molecule type" value="Genomic_DNA"/>
</dbReference>
<accession>A0A392VLB4</accession>
<feature type="domain" description="Reverse transcriptase Ty1/copia-type" evidence="1">
    <location>
        <begin position="3"/>
        <end position="48"/>
    </location>
</feature>
<evidence type="ECO:0000259" key="1">
    <source>
        <dbReference type="Pfam" id="PF07727"/>
    </source>
</evidence>
<reference evidence="2 3" key="1">
    <citation type="journal article" date="2018" name="Front. Plant Sci.">
        <title>Red Clover (Trifolium pratense) and Zigzag Clover (T. medium) - A Picture of Genomic Similarities and Differences.</title>
        <authorList>
            <person name="Dluhosova J."/>
            <person name="Istvanek J."/>
            <person name="Nedelnik J."/>
            <person name="Repkova J."/>
        </authorList>
    </citation>
    <scope>NUCLEOTIDE SEQUENCE [LARGE SCALE GENOMIC DNA]</scope>
    <source>
        <strain evidence="3">cv. 10/8</strain>
        <tissue evidence="2">Leaf</tissue>
    </source>
</reference>
<evidence type="ECO:0000313" key="3">
    <source>
        <dbReference type="Proteomes" id="UP000265520"/>
    </source>
</evidence>
<keyword evidence="3" id="KW-1185">Reference proteome</keyword>